<evidence type="ECO:0000313" key="9">
    <source>
        <dbReference type="EMBL" id="MFD2587488.1"/>
    </source>
</evidence>
<dbReference type="PANTHER" id="PTHR30572">
    <property type="entry name" value="MEMBRANE COMPONENT OF TRANSPORTER-RELATED"/>
    <property type="match status" value="1"/>
</dbReference>
<dbReference type="RefSeq" id="WP_377767026.1">
    <property type="nucleotide sequence ID" value="NZ_JBHULB010000014.1"/>
</dbReference>
<gene>
    <name evidence="9" type="ORF">ACFSQJ_11140</name>
</gene>
<dbReference type="Proteomes" id="UP001597526">
    <property type="component" value="Unassembled WGS sequence"/>
</dbReference>
<dbReference type="InterPro" id="IPR025857">
    <property type="entry name" value="MacB_PCD"/>
</dbReference>
<feature type="transmembrane region" description="Helical" evidence="6">
    <location>
        <begin position="345"/>
        <end position="370"/>
    </location>
</feature>
<evidence type="ECO:0000256" key="2">
    <source>
        <dbReference type="ARBA" id="ARBA00022475"/>
    </source>
</evidence>
<feature type="domain" description="ABC3 transporter permease C-terminal" evidence="7">
    <location>
        <begin position="683"/>
        <end position="796"/>
    </location>
</feature>
<keyword evidence="5 6" id="KW-0472">Membrane</keyword>
<dbReference type="EMBL" id="JBHULB010000014">
    <property type="protein sequence ID" value="MFD2587488.1"/>
    <property type="molecule type" value="Genomic_DNA"/>
</dbReference>
<reference evidence="10" key="1">
    <citation type="journal article" date="2019" name="Int. J. Syst. Evol. Microbiol.">
        <title>The Global Catalogue of Microorganisms (GCM) 10K type strain sequencing project: providing services to taxonomists for standard genome sequencing and annotation.</title>
        <authorList>
            <consortium name="The Broad Institute Genomics Platform"/>
            <consortium name="The Broad Institute Genome Sequencing Center for Infectious Disease"/>
            <person name="Wu L."/>
            <person name="Ma J."/>
        </authorList>
    </citation>
    <scope>NUCLEOTIDE SEQUENCE [LARGE SCALE GENOMIC DNA]</scope>
    <source>
        <strain evidence="10">KCTC 52368</strain>
    </source>
</reference>
<evidence type="ECO:0000259" key="8">
    <source>
        <dbReference type="Pfam" id="PF12704"/>
    </source>
</evidence>
<proteinExistence type="predicted"/>
<feature type="transmembrane region" description="Helical" evidence="6">
    <location>
        <begin position="733"/>
        <end position="752"/>
    </location>
</feature>
<dbReference type="PANTHER" id="PTHR30572:SF18">
    <property type="entry name" value="ABC-TYPE MACROLIDE FAMILY EXPORT SYSTEM PERMEASE COMPONENT 2"/>
    <property type="match status" value="1"/>
</dbReference>
<sequence>MFKNYLKVAWRNNRKNRVMFAINIIGLTLGITSCLLIMLFVVDELNYDTFNEKADEIVRVVLKAKIENEDIREAVVMAPVAQTLKEVFPEVLDATRLQKIHNPSISYNKVKFNNTSLAYVDSNFFDVFTMPIIKGTYKNPLDAPYAIVVTEELAFRYFGEEDPIGKSLSLNEESQPYKISAVMKNIPKNAHFHFDAFISMQGLSAANSNSWTQGNFHTYLELEKGASQSDLESKLPAVVEKNMGPQLQEEIGISFAEFSKENPIGLFLQPLTSIHLNSEFTKASSLEEGGDIKYVYIFSAIALFMLLIACINFMNLSTASASKRAKEIGIRKVLGSRRKQLANQFLMESFLATLMAMIFAVVLVAIVLPYFNTISGKELELSYLVTPKLISALLVATLLISLLAGSYPTIFLSSFKPVTALKNKFSGSGRTKGLRSGLVVFQFVISAALILGTLVVNQQMSYIQNKSLGYDKNEILVLRDAYLLGENKRNALKNELLKNSKVAGVSVSGFVPAGPSNNSVSPIYKNGKFIRRSMQYDIDDAYMNVMGMTLLEGRNFSDDFGFEQDKIIINESAVKAFGLGENPLGKSFERATDNGNETVTVIGIVKDFHHESLHKTIEPLIMNYGSAGGLVVRAKTANMKALIADAQQLWNGFNTDEVFSYALLDESYRYTYVAEQKMGTVLNIFAILTILVACMGLFGLVTFTAEQRFKEIGIRKVLGSSVYQIVTMLSKDFLKLIGLSFLVAFPLGYYLMNTWLENFAYHITIKWWFFALAGIFTVLIALTTISYTSLHAALQNPIKSLRTE</sequence>
<feature type="transmembrane region" description="Helical" evidence="6">
    <location>
        <begin position="767"/>
        <end position="790"/>
    </location>
</feature>
<evidence type="ECO:0000256" key="3">
    <source>
        <dbReference type="ARBA" id="ARBA00022692"/>
    </source>
</evidence>
<dbReference type="Pfam" id="PF12704">
    <property type="entry name" value="MacB_PCD"/>
    <property type="match status" value="2"/>
</dbReference>
<evidence type="ECO:0000259" key="7">
    <source>
        <dbReference type="Pfam" id="PF02687"/>
    </source>
</evidence>
<name>A0ABW5MXH9_9FLAO</name>
<feature type="domain" description="MacB-like periplasmic core" evidence="8">
    <location>
        <begin position="447"/>
        <end position="645"/>
    </location>
</feature>
<comment type="subcellular location">
    <subcellularLocation>
        <location evidence="1">Cell membrane</location>
        <topology evidence="1">Multi-pass membrane protein</topology>
    </subcellularLocation>
</comment>
<comment type="caution">
    <text evidence="9">The sequence shown here is derived from an EMBL/GenBank/DDBJ whole genome shotgun (WGS) entry which is preliminary data.</text>
</comment>
<feature type="transmembrane region" description="Helical" evidence="6">
    <location>
        <begin position="436"/>
        <end position="456"/>
    </location>
</feature>
<keyword evidence="2" id="KW-1003">Cell membrane</keyword>
<feature type="transmembrane region" description="Helical" evidence="6">
    <location>
        <begin position="684"/>
        <end position="705"/>
    </location>
</feature>
<evidence type="ECO:0000313" key="10">
    <source>
        <dbReference type="Proteomes" id="UP001597526"/>
    </source>
</evidence>
<accession>A0ABW5MXH9</accession>
<feature type="domain" description="MacB-like periplasmic core" evidence="8">
    <location>
        <begin position="21"/>
        <end position="236"/>
    </location>
</feature>
<feature type="transmembrane region" description="Helical" evidence="6">
    <location>
        <begin position="390"/>
        <end position="415"/>
    </location>
</feature>
<feature type="transmembrane region" description="Helical" evidence="6">
    <location>
        <begin position="20"/>
        <end position="42"/>
    </location>
</feature>
<protein>
    <submittedName>
        <fullName evidence="9">ABC transporter permease</fullName>
    </submittedName>
</protein>
<organism evidence="9 10">
    <name type="scientific">Croceitalea marina</name>
    <dbReference type="NCBI Taxonomy" id="1775166"/>
    <lineage>
        <taxon>Bacteria</taxon>
        <taxon>Pseudomonadati</taxon>
        <taxon>Bacteroidota</taxon>
        <taxon>Flavobacteriia</taxon>
        <taxon>Flavobacteriales</taxon>
        <taxon>Flavobacteriaceae</taxon>
        <taxon>Croceitalea</taxon>
    </lineage>
</organism>
<dbReference type="InterPro" id="IPR050250">
    <property type="entry name" value="Macrolide_Exporter_MacB"/>
</dbReference>
<evidence type="ECO:0000256" key="4">
    <source>
        <dbReference type="ARBA" id="ARBA00022989"/>
    </source>
</evidence>
<keyword evidence="10" id="KW-1185">Reference proteome</keyword>
<feature type="domain" description="ABC3 transporter permease C-terminal" evidence="7">
    <location>
        <begin position="300"/>
        <end position="415"/>
    </location>
</feature>
<dbReference type="InterPro" id="IPR003838">
    <property type="entry name" value="ABC3_permease_C"/>
</dbReference>
<keyword evidence="4 6" id="KW-1133">Transmembrane helix</keyword>
<evidence type="ECO:0000256" key="5">
    <source>
        <dbReference type="ARBA" id="ARBA00023136"/>
    </source>
</evidence>
<keyword evidence="3 6" id="KW-0812">Transmembrane</keyword>
<evidence type="ECO:0000256" key="6">
    <source>
        <dbReference type="SAM" id="Phobius"/>
    </source>
</evidence>
<evidence type="ECO:0000256" key="1">
    <source>
        <dbReference type="ARBA" id="ARBA00004651"/>
    </source>
</evidence>
<dbReference type="PROSITE" id="PS51257">
    <property type="entry name" value="PROKAR_LIPOPROTEIN"/>
    <property type="match status" value="1"/>
</dbReference>
<feature type="transmembrane region" description="Helical" evidence="6">
    <location>
        <begin position="294"/>
        <end position="316"/>
    </location>
</feature>
<dbReference type="Pfam" id="PF02687">
    <property type="entry name" value="FtsX"/>
    <property type="match status" value="2"/>
</dbReference>